<dbReference type="InterPro" id="IPR009057">
    <property type="entry name" value="Homeodomain-like_sf"/>
</dbReference>
<feature type="transmembrane region" description="Helical" evidence="9">
    <location>
        <begin position="46"/>
        <end position="64"/>
    </location>
</feature>
<dbReference type="Gene3D" id="1.20.1720.10">
    <property type="entry name" value="Multidrug resistance protein D"/>
    <property type="match status" value="1"/>
</dbReference>
<evidence type="ECO:0000256" key="7">
    <source>
        <dbReference type="ARBA" id="ARBA00023136"/>
    </source>
</evidence>
<dbReference type="Gene3D" id="1.20.1250.20">
    <property type="entry name" value="MFS general substrate transporter like domains"/>
    <property type="match status" value="1"/>
</dbReference>
<comment type="subcellular location">
    <subcellularLocation>
        <location evidence="1">Cell membrane</location>
        <topology evidence="1">Multi-pass membrane protein</topology>
    </subcellularLocation>
</comment>
<feature type="transmembrane region" description="Helical" evidence="9">
    <location>
        <begin position="299"/>
        <end position="317"/>
    </location>
</feature>
<feature type="transmembrane region" description="Helical" evidence="9">
    <location>
        <begin position="163"/>
        <end position="184"/>
    </location>
</feature>
<feature type="transmembrane region" description="Helical" evidence="9">
    <location>
        <begin position="227"/>
        <end position="245"/>
    </location>
</feature>
<dbReference type="InterPro" id="IPR018060">
    <property type="entry name" value="HTH_AraC"/>
</dbReference>
<keyword evidence="3" id="KW-1003">Cell membrane</keyword>
<dbReference type="PROSITE" id="PS50850">
    <property type="entry name" value="MFS"/>
    <property type="match status" value="1"/>
</dbReference>
<feature type="transmembrane region" description="Helical" evidence="9">
    <location>
        <begin position="329"/>
        <end position="349"/>
    </location>
</feature>
<evidence type="ECO:0000259" key="10">
    <source>
        <dbReference type="PROSITE" id="PS01124"/>
    </source>
</evidence>
<dbReference type="InterPro" id="IPR020846">
    <property type="entry name" value="MFS_dom"/>
</dbReference>
<feature type="transmembrane region" description="Helical" evidence="9">
    <location>
        <begin position="100"/>
        <end position="122"/>
    </location>
</feature>
<feature type="transmembrane region" description="Helical" evidence="9">
    <location>
        <begin position="76"/>
        <end position="94"/>
    </location>
</feature>
<evidence type="ECO:0000259" key="11">
    <source>
        <dbReference type="PROSITE" id="PS50850"/>
    </source>
</evidence>
<protein>
    <submittedName>
        <fullName evidence="12">MFS transporter</fullName>
    </submittedName>
</protein>
<name>A0ABT0YLH3_9BURK</name>
<feature type="transmembrane region" description="Helical" evidence="9">
    <location>
        <begin position="355"/>
        <end position="379"/>
    </location>
</feature>
<feature type="transmembrane region" description="Helical" evidence="9">
    <location>
        <begin position="266"/>
        <end position="287"/>
    </location>
</feature>
<reference evidence="12" key="1">
    <citation type="submission" date="2022-05" db="EMBL/GenBank/DDBJ databases">
        <title>Schlegelella sp. nov., isolated from mangrove soil.</title>
        <authorList>
            <person name="Liu Y."/>
            <person name="Ge X."/>
            <person name="Liu W."/>
        </authorList>
    </citation>
    <scope>NUCLEOTIDE SEQUENCE</scope>
    <source>
        <strain evidence="12">S2-27</strain>
    </source>
</reference>
<feature type="transmembrane region" description="Helical" evidence="9">
    <location>
        <begin position="196"/>
        <end position="215"/>
    </location>
</feature>
<feature type="transmembrane region" description="Helical" evidence="9">
    <location>
        <begin position="134"/>
        <end position="157"/>
    </location>
</feature>
<dbReference type="SUPFAM" id="SSF46689">
    <property type="entry name" value="Homeodomain-like"/>
    <property type="match status" value="2"/>
</dbReference>
<dbReference type="Proteomes" id="UP001165541">
    <property type="component" value="Unassembled WGS sequence"/>
</dbReference>
<dbReference type="Gene3D" id="1.10.10.60">
    <property type="entry name" value="Homeodomain-like"/>
    <property type="match status" value="1"/>
</dbReference>
<keyword evidence="5 9" id="KW-1133">Transmembrane helix</keyword>
<dbReference type="Pfam" id="PF07690">
    <property type="entry name" value="MFS_1"/>
    <property type="match status" value="1"/>
</dbReference>
<keyword evidence="8" id="KW-0804">Transcription</keyword>
<dbReference type="PANTHER" id="PTHR42718">
    <property type="entry name" value="MAJOR FACILITATOR SUPERFAMILY MULTIDRUG TRANSPORTER MFSC"/>
    <property type="match status" value="1"/>
</dbReference>
<feature type="domain" description="Major facilitator superfamily (MFS) profile" evidence="11">
    <location>
        <begin position="10"/>
        <end position="488"/>
    </location>
</feature>
<dbReference type="CDD" id="cd17321">
    <property type="entry name" value="MFS_MMR_MDR_like"/>
    <property type="match status" value="1"/>
</dbReference>
<evidence type="ECO:0000256" key="6">
    <source>
        <dbReference type="ARBA" id="ARBA00023015"/>
    </source>
</evidence>
<keyword evidence="13" id="KW-1185">Reference proteome</keyword>
<sequence length="668" mass="69028">MNTGARAWLGLAVIAVPCLAYAMDLTLLHLALPTLSAQLDADAMQALWIADIYGFMVAGLLWTMGALGDRWGRRRVLLLGAALFALASLLAALARSPAELVLARALQGVAGATIAPSTLALIRSLFADRRQRATALGLWIASFSAGTAAGPAVGGWLLEHGGWQMAFLVNLPAMGLVLVLGPWLLPEARDPSAQRVDLVVCALSLPAVLGSVQAFKSLVSEGPGFQAASMAALALAAAAGAMRRSRNSPGLPAAARLWRQPGVRPALAVNLLATFLAAGTSLLGAHYLQTAAFLSPVQAGLWMLPAGVATAVGALLAPLAMRRWSLRPSLVVAFSAAMAAMLLLAWAASSGMTPAFATGMVLLAVATVPIGVASTEWVIGHASSAEAGRASALSETSFELGGAFGIAALGSVAAAHYRDAMEGAGGLAADTFAAAAAAAAHLEPMAAQAVLSAARQSAAAAVAASATVGAGVAAAGLVLVLAALRRGQPRGASAARGALSGSPRLSRRWRHGTIARMSPHPPADPHLRDLARLRRVRDRIDRDYAQPLNVEALARGVHMSAGHLSRQFRLAYGESPYAYLMTRRIERAMTLLRRGDLSVTEVCFAVGCGSLGTFSTRFTELVGLPPSAYRQQGTHAIAGIPPCVAKQVSRPIRNREAPVTQSPLDSRP</sequence>
<feature type="transmembrane region" description="Helical" evidence="9">
    <location>
        <begin position="458"/>
        <end position="484"/>
    </location>
</feature>
<evidence type="ECO:0000256" key="8">
    <source>
        <dbReference type="ARBA" id="ARBA00023163"/>
    </source>
</evidence>
<dbReference type="Pfam" id="PF12833">
    <property type="entry name" value="HTH_18"/>
    <property type="match status" value="1"/>
</dbReference>
<gene>
    <name evidence="12" type="ORF">M8A51_08570</name>
</gene>
<dbReference type="PANTHER" id="PTHR42718:SF47">
    <property type="entry name" value="METHYL VIOLOGEN RESISTANCE PROTEIN SMVA"/>
    <property type="match status" value="1"/>
</dbReference>
<dbReference type="EMBL" id="JAMKFE010000004">
    <property type="protein sequence ID" value="MCM5679584.1"/>
    <property type="molecule type" value="Genomic_DNA"/>
</dbReference>
<evidence type="ECO:0000256" key="2">
    <source>
        <dbReference type="ARBA" id="ARBA00022448"/>
    </source>
</evidence>
<keyword evidence="4 9" id="KW-0812">Transmembrane</keyword>
<evidence type="ECO:0000256" key="4">
    <source>
        <dbReference type="ARBA" id="ARBA00022692"/>
    </source>
</evidence>
<feature type="transmembrane region" description="Helical" evidence="9">
    <location>
        <begin position="400"/>
        <end position="417"/>
    </location>
</feature>
<organism evidence="12 13">
    <name type="scientific">Caldimonas mangrovi</name>
    <dbReference type="NCBI Taxonomy" id="2944811"/>
    <lineage>
        <taxon>Bacteria</taxon>
        <taxon>Pseudomonadati</taxon>
        <taxon>Pseudomonadota</taxon>
        <taxon>Betaproteobacteria</taxon>
        <taxon>Burkholderiales</taxon>
        <taxon>Sphaerotilaceae</taxon>
        <taxon>Caldimonas</taxon>
    </lineage>
</organism>
<dbReference type="SUPFAM" id="SSF103473">
    <property type="entry name" value="MFS general substrate transporter"/>
    <property type="match status" value="1"/>
</dbReference>
<dbReference type="SMART" id="SM00342">
    <property type="entry name" value="HTH_ARAC"/>
    <property type="match status" value="1"/>
</dbReference>
<dbReference type="InterPro" id="IPR036259">
    <property type="entry name" value="MFS_trans_sf"/>
</dbReference>
<evidence type="ECO:0000313" key="12">
    <source>
        <dbReference type="EMBL" id="MCM5679584.1"/>
    </source>
</evidence>
<proteinExistence type="predicted"/>
<comment type="caution">
    <text evidence="12">The sequence shown here is derived from an EMBL/GenBank/DDBJ whole genome shotgun (WGS) entry which is preliminary data.</text>
</comment>
<dbReference type="InterPro" id="IPR011701">
    <property type="entry name" value="MFS"/>
</dbReference>
<keyword evidence="2" id="KW-0813">Transport</keyword>
<accession>A0ABT0YLH3</accession>
<keyword evidence="6" id="KW-0805">Transcription regulation</keyword>
<evidence type="ECO:0000256" key="3">
    <source>
        <dbReference type="ARBA" id="ARBA00022475"/>
    </source>
</evidence>
<evidence type="ECO:0000256" key="1">
    <source>
        <dbReference type="ARBA" id="ARBA00004651"/>
    </source>
</evidence>
<evidence type="ECO:0000256" key="9">
    <source>
        <dbReference type="SAM" id="Phobius"/>
    </source>
</evidence>
<keyword evidence="7 9" id="KW-0472">Membrane</keyword>
<evidence type="ECO:0000313" key="13">
    <source>
        <dbReference type="Proteomes" id="UP001165541"/>
    </source>
</evidence>
<evidence type="ECO:0000256" key="5">
    <source>
        <dbReference type="ARBA" id="ARBA00022989"/>
    </source>
</evidence>
<dbReference type="PROSITE" id="PS01124">
    <property type="entry name" value="HTH_ARAC_FAMILY_2"/>
    <property type="match status" value="1"/>
</dbReference>
<feature type="domain" description="HTH araC/xylS-type" evidence="10">
    <location>
        <begin position="534"/>
        <end position="632"/>
    </location>
</feature>